<accession>A0AAI9K2P9</accession>
<protein>
    <recommendedName>
        <fullName evidence="4">YfhO family protein</fullName>
    </recommendedName>
</protein>
<feature type="transmembrane region" description="Helical" evidence="1">
    <location>
        <begin position="249"/>
        <end position="271"/>
    </location>
</feature>
<evidence type="ECO:0000313" key="3">
    <source>
        <dbReference type="Proteomes" id="UP000660047"/>
    </source>
</evidence>
<keyword evidence="1" id="KW-0472">Membrane</keyword>
<feature type="transmembrane region" description="Helical" evidence="1">
    <location>
        <begin position="105"/>
        <end position="126"/>
    </location>
</feature>
<name>A0AAI9K2P9_9FIRM</name>
<dbReference type="PANTHER" id="PTHR38454:SF1">
    <property type="entry name" value="INTEGRAL MEMBRANE PROTEIN"/>
    <property type="match status" value="1"/>
</dbReference>
<feature type="transmembrane region" description="Helical" evidence="1">
    <location>
        <begin position="401"/>
        <end position="420"/>
    </location>
</feature>
<feature type="transmembrane region" description="Helical" evidence="1">
    <location>
        <begin position="75"/>
        <end position="98"/>
    </location>
</feature>
<evidence type="ECO:0008006" key="4">
    <source>
        <dbReference type="Google" id="ProtNLM"/>
    </source>
</evidence>
<proteinExistence type="predicted"/>
<dbReference type="InterPro" id="IPR018580">
    <property type="entry name" value="Uncharacterised_YfhO"/>
</dbReference>
<keyword evidence="1" id="KW-1133">Transmembrane helix</keyword>
<feature type="transmembrane region" description="Helical" evidence="1">
    <location>
        <begin position="338"/>
        <end position="363"/>
    </location>
</feature>
<keyword evidence="1" id="KW-0812">Transmembrane</keyword>
<organism evidence="2 3">
    <name type="scientific">Coprococcus eutactus</name>
    <dbReference type="NCBI Taxonomy" id="33043"/>
    <lineage>
        <taxon>Bacteria</taxon>
        <taxon>Bacillati</taxon>
        <taxon>Bacillota</taxon>
        <taxon>Clostridia</taxon>
        <taxon>Lachnospirales</taxon>
        <taxon>Lachnospiraceae</taxon>
        <taxon>Coprococcus</taxon>
    </lineage>
</organism>
<dbReference type="Proteomes" id="UP000660047">
    <property type="component" value="Unassembled WGS sequence"/>
</dbReference>
<feature type="transmembrane region" description="Helical" evidence="1">
    <location>
        <begin position="311"/>
        <end position="329"/>
    </location>
</feature>
<feature type="transmembrane region" description="Helical" evidence="1">
    <location>
        <begin position="860"/>
        <end position="881"/>
    </location>
</feature>
<feature type="transmembrane region" description="Helical" evidence="1">
    <location>
        <begin position="9"/>
        <end position="30"/>
    </location>
</feature>
<dbReference type="AlphaFoldDB" id="A0AAI9K2P9"/>
<feature type="transmembrane region" description="Helical" evidence="1">
    <location>
        <begin position="204"/>
        <end position="228"/>
    </location>
</feature>
<feature type="transmembrane region" description="Helical" evidence="1">
    <location>
        <begin position="456"/>
        <end position="478"/>
    </location>
</feature>
<evidence type="ECO:0000256" key="1">
    <source>
        <dbReference type="SAM" id="Phobius"/>
    </source>
</evidence>
<comment type="caution">
    <text evidence="2">The sequence shown here is derived from an EMBL/GenBank/DDBJ whole genome shotgun (WGS) entry which is preliminary data.</text>
</comment>
<dbReference type="PANTHER" id="PTHR38454">
    <property type="entry name" value="INTEGRAL MEMBRANE PROTEIN-RELATED"/>
    <property type="match status" value="1"/>
</dbReference>
<feature type="transmembrane region" description="Helical" evidence="1">
    <location>
        <begin position="369"/>
        <end position="389"/>
    </location>
</feature>
<sequence>MEKEQRKQLVIQMLTAGIITFCLLWLLFYIKKYVPFGVHSLASKDADFQYLDFLAYLKDVFDGKNNIDYSFSKSIGGACIGVFSYYLSSPFNLLLLLFDKSQLVLFVHVIITLKLACAAATFAFYLNRRFEEWNDGSVKKQALIIFLAVSYAVSQYGIAQACNIMWLDGFYMLPLIMLGVYRVVNGGRPVMLSVSVALAVLFNWYMGGINCVFACFWFLFEFAYSRLYSGDTKAEKTVIKDFAGKLGRFIYSMLAGVLISGVLFLPTIGAMRYSVRGSLDLGSLLDMSFIGDVSSVIDGYSLGAQSQKGSVSLYCGCLALIGFIGIFIGKKHNVKQKILAFVTLVVMLLMFYWNPLCMAFSLFKEVGSYWYRYSHVGIFCILFFAAEFFLSEDLNAVKWRVIIASAIFSAAMLGVNYLHGVQDNKLVWLTDALIVGVAVLIALISRLSKNVGAGRVFGIIFTVILCAVLTVETGYSVMLQMDNIHIDNGESFVEYETAMEGLINDLKEYDSDTYRISQTRSRATRSLEKKKNNNGKDTDDNFKYKNNVRANYDESFGYGYWAIGSYVSTADSTVLNFLVDTGYRSEGDNLSVVNMPVLGTDSLLGVRYIVSDYALEGMDKVEDIADNANGAGVYENPYSLPMAFVYDSGKYTAAKYNGNPFEYQNELYSELLGRKVEIYKPLKYETVVSKAKKRVYKMEIPEGNYIAYGNIPWNSLFNAKLNVNGIYRTGYARWLSPSVFNIPVNEDRDYYKVVLHSKQKLDLDDGAEQFYVLDLDLLKSIAEELEKYTPDVMDIENGSAEIVVNAKEGQSLFTSIPYCDGWTVKVNGQKVQPDKVVDSLYSISLVEGENVVEMKFHVKYAGAGIACSIIGIAMLVFAEFYRKRRK</sequence>
<feature type="transmembrane region" description="Helical" evidence="1">
    <location>
        <begin position="141"/>
        <end position="159"/>
    </location>
</feature>
<dbReference type="Pfam" id="PF09586">
    <property type="entry name" value="YfhO"/>
    <property type="match status" value="1"/>
</dbReference>
<evidence type="ECO:0000313" key="2">
    <source>
        <dbReference type="EMBL" id="GFO93208.1"/>
    </source>
</evidence>
<reference evidence="2" key="1">
    <citation type="submission" date="2020-06" db="EMBL/GenBank/DDBJ databases">
        <title>Characterization of fructooligosaccharide metabolism and fructooligosaccharide-degrading enzymes in human commensal butyrate producers.</title>
        <authorList>
            <person name="Tanno H."/>
            <person name="Fujii T."/>
            <person name="Hirano K."/>
            <person name="Maeno S."/>
            <person name="Tonozuka T."/>
            <person name="Sakamoto M."/>
            <person name="Ohkuma M."/>
            <person name="Tochio T."/>
            <person name="Endo A."/>
        </authorList>
    </citation>
    <scope>NUCLEOTIDE SEQUENCE</scope>
    <source>
        <strain evidence="2">JCM 31265</strain>
    </source>
</reference>
<feature type="transmembrane region" description="Helical" evidence="1">
    <location>
        <begin position="166"/>
        <end position="184"/>
    </location>
</feature>
<feature type="transmembrane region" description="Helical" evidence="1">
    <location>
        <begin position="426"/>
        <end position="444"/>
    </location>
</feature>
<gene>
    <name evidence="2" type="ORF">COEU31_02540</name>
</gene>
<dbReference type="EMBL" id="BLYL01000001">
    <property type="protein sequence ID" value="GFO93208.1"/>
    <property type="molecule type" value="Genomic_DNA"/>
</dbReference>